<sequence length="70" mass="7888">MFLLKFLLVFSRFLARTITDQSSLQHVLPLTVTRTELGGQLVCNVSSAALDTPILRRVKLDVKGKLKLYN</sequence>
<feature type="signal peptide" evidence="1">
    <location>
        <begin position="1"/>
        <end position="19"/>
    </location>
</feature>
<organism evidence="2 3">
    <name type="scientific">Euphydryas editha</name>
    <name type="common">Edith's checkerspot</name>
    <dbReference type="NCBI Taxonomy" id="104508"/>
    <lineage>
        <taxon>Eukaryota</taxon>
        <taxon>Metazoa</taxon>
        <taxon>Ecdysozoa</taxon>
        <taxon>Arthropoda</taxon>
        <taxon>Hexapoda</taxon>
        <taxon>Insecta</taxon>
        <taxon>Pterygota</taxon>
        <taxon>Neoptera</taxon>
        <taxon>Endopterygota</taxon>
        <taxon>Lepidoptera</taxon>
        <taxon>Glossata</taxon>
        <taxon>Ditrysia</taxon>
        <taxon>Papilionoidea</taxon>
        <taxon>Nymphalidae</taxon>
        <taxon>Nymphalinae</taxon>
        <taxon>Euphydryas</taxon>
    </lineage>
</organism>
<dbReference type="EMBL" id="CAKOGL010000020">
    <property type="protein sequence ID" value="CAH2098779.1"/>
    <property type="molecule type" value="Genomic_DNA"/>
</dbReference>
<comment type="caution">
    <text evidence="2">The sequence shown here is derived from an EMBL/GenBank/DDBJ whole genome shotgun (WGS) entry which is preliminary data.</text>
</comment>
<evidence type="ECO:0008006" key="4">
    <source>
        <dbReference type="Google" id="ProtNLM"/>
    </source>
</evidence>
<dbReference type="AlphaFoldDB" id="A0AAU9UGA4"/>
<accession>A0AAU9UGA4</accession>
<evidence type="ECO:0000313" key="2">
    <source>
        <dbReference type="EMBL" id="CAH2098779.1"/>
    </source>
</evidence>
<reference evidence="2" key="1">
    <citation type="submission" date="2022-03" db="EMBL/GenBank/DDBJ databases">
        <authorList>
            <person name="Tunstrom K."/>
        </authorList>
    </citation>
    <scope>NUCLEOTIDE SEQUENCE</scope>
</reference>
<evidence type="ECO:0000256" key="1">
    <source>
        <dbReference type="SAM" id="SignalP"/>
    </source>
</evidence>
<protein>
    <recommendedName>
        <fullName evidence="4">Secreted protein</fullName>
    </recommendedName>
</protein>
<proteinExistence type="predicted"/>
<feature type="chain" id="PRO_5043650619" description="Secreted protein" evidence="1">
    <location>
        <begin position="20"/>
        <end position="70"/>
    </location>
</feature>
<dbReference type="Proteomes" id="UP001153954">
    <property type="component" value="Unassembled WGS sequence"/>
</dbReference>
<keyword evidence="1" id="KW-0732">Signal</keyword>
<name>A0AAU9UGA4_EUPED</name>
<keyword evidence="3" id="KW-1185">Reference proteome</keyword>
<evidence type="ECO:0000313" key="3">
    <source>
        <dbReference type="Proteomes" id="UP001153954"/>
    </source>
</evidence>
<gene>
    <name evidence="2" type="ORF">EEDITHA_LOCUS13858</name>
</gene>